<dbReference type="PANTHER" id="PTHR22854">
    <property type="entry name" value="TRYPTOPHAN BIOSYNTHESIS PROTEIN"/>
    <property type="match status" value="1"/>
</dbReference>
<dbReference type="CDD" id="cd00331">
    <property type="entry name" value="IGPS"/>
    <property type="match status" value="1"/>
</dbReference>
<proteinExistence type="inferred from homology"/>
<dbReference type="GO" id="GO:0000162">
    <property type="term" value="P:L-tryptophan biosynthetic process"/>
    <property type="evidence" value="ECO:0007669"/>
    <property type="project" value="UniProtKB-UniPathway"/>
</dbReference>
<dbReference type="Pfam" id="PF00218">
    <property type="entry name" value="IGPS"/>
    <property type="match status" value="1"/>
</dbReference>
<dbReference type="Gene3D" id="3.20.20.70">
    <property type="entry name" value="Aldolase class I"/>
    <property type="match status" value="1"/>
</dbReference>
<evidence type="ECO:0000256" key="5">
    <source>
        <dbReference type="ARBA" id="ARBA00022793"/>
    </source>
</evidence>
<dbReference type="InterPro" id="IPR001468">
    <property type="entry name" value="Indole-3-GlycerolPSynthase_CS"/>
</dbReference>
<name>A0A0F9PRI7_9ZZZZ</name>
<dbReference type="InterPro" id="IPR045186">
    <property type="entry name" value="Indole-3-glycerol_P_synth"/>
</dbReference>
<evidence type="ECO:0000313" key="10">
    <source>
        <dbReference type="EMBL" id="KKN34350.1"/>
    </source>
</evidence>
<dbReference type="EC" id="4.1.1.48" evidence="3"/>
<comment type="pathway">
    <text evidence="2">Amino-acid biosynthesis; L-tryptophan biosynthesis; L-tryptophan from chorismate: step 4/5.</text>
</comment>
<dbReference type="UniPathway" id="UPA00035">
    <property type="reaction ID" value="UER00043"/>
</dbReference>
<dbReference type="InterPro" id="IPR011060">
    <property type="entry name" value="RibuloseP-bd_barrel"/>
</dbReference>
<gene>
    <name evidence="10" type="ORF">LCGC14_0794660</name>
</gene>
<keyword evidence="8" id="KW-0456">Lyase</keyword>
<evidence type="ECO:0000259" key="9">
    <source>
        <dbReference type="Pfam" id="PF00218"/>
    </source>
</evidence>
<evidence type="ECO:0000256" key="4">
    <source>
        <dbReference type="ARBA" id="ARBA00022605"/>
    </source>
</evidence>
<protein>
    <recommendedName>
        <fullName evidence="3">indole-3-glycerol-phosphate synthase</fullName>
        <ecNumber evidence="3">4.1.1.48</ecNumber>
    </recommendedName>
</protein>
<keyword evidence="5" id="KW-0210">Decarboxylase</keyword>
<reference evidence="10" key="1">
    <citation type="journal article" date="2015" name="Nature">
        <title>Complex archaea that bridge the gap between prokaryotes and eukaryotes.</title>
        <authorList>
            <person name="Spang A."/>
            <person name="Saw J.H."/>
            <person name="Jorgensen S.L."/>
            <person name="Zaremba-Niedzwiedzka K."/>
            <person name="Martijn J."/>
            <person name="Lind A.E."/>
            <person name="van Eijk R."/>
            <person name="Schleper C."/>
            <person name="Guy L."/>
            <person name="Ettema T.J."/>
        </authorList>
    </citation>
    <scope>NUCLEOTIDE SEQUENCE</scope>
</reference>
<dbReference type="SUPFAM" id="SSF51366">
    <property type="entry name" value="Ribulose-phoshate binding barrel"/>
    <property type="match status" value="1"/>
</dbReference>
<dbReference type="EMBL" id="LAZR01002111">
    <property type="protein sequence ID" value="KKN34350.1"/>
    <property type="molecule type" value="Genomic_DNA"/>
</dbReference>
<dbReference type="FunFam" id="3.20.20.70:FF:000024">
    <property type="entry name" value="Indole-3-glycerol phosphate synthase"/>
    <property type="match status" value="1"/>
</dbReference>
<organism evidence="10">
    <name type="scientific">marine sediment metagenome</name>
    <dbReference type="NCBI Taxonomy" id="412755"/>
    <lineage>
        <taxon>unclassified sequences</taxon>
        <taxon>metagenomes</taxon>
        <taxon>ecological metagenomes</taxon>
    </lineage>
</organism>
<feature type="domain" description="Indole-3-glycerol phosphate synthase" evidence="9">
    <location>
        <begin position="10"/>
        <end position="260"/>
    </location>
</feature>
<evidence type="ECO:0000256" key="8">
    <source>
        <dbReference type="ARBA" id="ARBA00023239"/>
    </source>
</evidence>
<dbReference type="GO" id="GO:0004640">
    <property type="term" value="F:phosphoribosylanthranilate isomerase activity"/>
    <property type="evidence" value="ECO:0007669"/>
    <property type="project" value="TreeGrafter"/>
</dbReference>
<evidence type="ECO:0000256" key="1">
    <source>
        <dbReference type="ARBA" id="ARBA00001633"/>
    </source>
</evidence>
<sequence length="264" mass="29440">MKKNNRNNLLESIVRKRRDDAYYASAEIPASELESLARKRVHRSLTNALKGAKEPCIIAEMKRASPSAGMLCVEYEPGKIARIYEESGAKAVSVLTEPHHFHGDIKHIREVRQTIGLPILRKDFISDSYQVFESAAWGADIILLIASVLDSFLLKDLYQQALESNLEVLIESHSKEELEAAAEYQDAVLGVNNRNLKTMETDLSIGHELAEFVPPGRVAVVESGIKTRAEVVQFWELGYKGFLIGKALMRSDSPGQLLHDLAGR</sequence>
<keyword evidence="6" id="KW-0822">Tryptophan biosynthesis</keyword>
<evidence type="ECO:0000256" key="2">
    <source>
        <dbReference type="ARBA" id="ARBA00004696"/>
    </source>
</evidence>
<dbReference type="InterPro" id="IPR013785">
    <property type="entry name" value="Aldolase_TIM"/>
</dbReference>
<keyword evidence="4" id="KW-0028">Amino-acid biosynthesis</keyword>
<comment type="catalytic activity">
    <reaction evidence="1">
        <text>1-(2-carboxyphenylamino)-1-deoxy-D-ribulose 5-phosphate + H(+) = (1S,2R)-1-C-(indol-3-yl)glycerol 3-phosphate + CO2 + H2O</text>
        <dbReference type="Rhea" id="RHEA:23476"/>
        <dbReference type="ChEBI" id="CHEBI:15377"/>
        <dbReference type="ChEBI" id="CHEBI:15378"/>
        <dbReference type="ChEBI" id="CHEBI:16526"/>
        <dbReference type="ChEBI" id="CHEBI:58613"/>
        <dbReference type="ChEBI" id="CHEBI:58866"/>
        <dbReference type="EC" id="4.1.1.48"/>
    </reaction>
</comment>
<evidence type="ECO:0000256" key="6">
    <source>
        <dbReference type="ARBA" id="ARBA00022822"/>
    </source>
</evidence>
<accession>A0A0F9PRI7</accession>
<keyword evidence="7" id="KW-0057">Aromatic amino acid biosynthesis</keyword>
<dbReference type="PROSITE" id="PS00614">
    <property type="entry name" value="IGPS"/>
    <property type="match status" value="1"/>
</dbReference>
<dbReference type="AlphaFoldDB" id="A0A0F9PRI7"/>
<dbReference type="PANTHER" id="PTHR22854:SF2">
    <property type="entry name" value="INDOLE-3-GLYCEROL-PHOSPHATE SYNTHASE"/>
    <property type="match status" value="1"/>
</dbReference>
<dbReference type="GO" id="GO:0004425">
    <property type="term" value="F:indole-3-glycerol-phosphate synthase activity"/>
    <property type="evidence" value="ECO:0007669"/>
    <property type="project" value="UniProtKB-EC"/>
</dbReference>
<evidence type="ECO:0000256" key="3">
    <source>
        <dbReference type="ARBA" id="ARBA00012362"/>
    </source>
</evidence>
<dbReference type="InterPro" id="IPR013798">
    <property type="entry name" value="Indole-3-glycerol_P_synth_dom"/>
</dbReference>
<evidence type="ECO:0000256" key="7">
    <source>
        <dbReference type="ARBA" id="ARBA00023141"/>
    </source>
</evidence>
<comment type="caution">
    <text evidence="10">The sequence shown here is derived from an EMBL/GenBank/DDBJ whole genome shotgun (WGS) entry which is preliminary data.</text>
</comment>
<dbReference type="HAMAP" id="MF_00134_B">
    <property type="entry name" value="IGPS_B"/>
    <property type="match status" value="1"/>
</dbReference>